<dbReference type="GO" id="GO:0000270">
    <property type="term" value="P:peptidoglycan metabolic process"/>
    <property type="evidence" value="ECO:0007669"/>
    <property type="project" value="TreeGrafter"/>
</dbReference>
<protein>
    <recommendedName>
        <fullName evidence="1">DUF218 domain-containing protein</fullName>
    </recommendedName>
</protein>
<dbReference type="RefSeq" id="WP_188927371.1">
    <property type="nucleotide sequence ID" value="NZ_BMJC01000001.1"/>
</dbReference>
<evidence type="ECO:0000313" key="3">
    <source>
        <dbReference type="Proteomes" id="UP000607559"/>
    </source>
</evidence>
<dbReference type="Gene3D" id="3.40.50.620">
    <property type="entry name" value="HUPs"/>
    <property type="match status" value="1"/>
</dbReference>
<dbReference type="Proteomes" id="UP000607559">
    <property type="component" value="Unassembled WGS sequence"/>
</dbReference>
<dbReference type="CDD" id="cd06259">
    <property type="entry name" value="YdcF-like"/>
    <property type="match status" value="1"/>
</dbReference>
<reference evidence="2" key="2">
    <citation type="submission" date="2020-09" db="EMBL/GenBank/DDBJ databases">
        <authorList>
            <person name="Sun Q."/>
            <person name="Zhou Y."/>
        </authorList>
    </citation>
    <scope>NUCLEOTIDE SEQUENCE</scope>
    <source>
        <strain evidence="2">CGMCC 1.15448</strain>
    </source>
</reference>
<organism evidence="2 3">
    <name type="scientific">Puia dinghuensis</name>
    <dbReference type="NCBI Taxonomy" id="1792502"/>
    <lineage>
        <taxon>Bacteria</taxon>
        <taxon>Pseudomonadati</taxon>
        <taxon>Bacteroidota</taxon>
        <taxon>Chitinophagia</taxon>
        <taxon>Chitinophagales</taxon>
        <taxon>Chitinophagaceae</taxon>
        <taxon>Puia</taxon>
    </lineage>
</organism>
<keyword evidence="3" id="KW-1185">Reference proteome</keyword>
<dbReference type="InterPro" id="IPR051599">
    <property type="entry name" value="Cell_Envelope_Assoc"/>
</dbReference>
<accession>A0A8J2U644</accession>
<comment type="caution">
    <text evidence="2">The sequence shown here is derived from an EMBL/GenBank/DDBJ whole genome shotgun (WGS) entry which is preliminary data.</text>
</comment>
<dbReference type="InterPro" id="IPR014729">
    <property type="entry name" value="Rossmann-like_a/b/a_fold"/>
</dbReference>
<dbReference type="PANTHER" id="PTHR30336:SF4">
    <property type="entry name" value="ENVELOPE BIOGENESIS FACTOR ELYC"/>
    <property type="match status" value="1"/>
</dbReference>
<evidence type="ECO:0000313" key="2">
    <source>
        <dbReference type="EMBL" id="GGA81237.1"/>
    </source>
</evidence>
<dbReference type="AlphaFoldDB" id="A0A8J2U644"/>
<dbReference type="PANTHER" id="PTHR30336">
    <property type="entry name" value="INNER MEMBRANE PROTEIN, PROBABLE PERMEASE"/>
    <property type="match status" value="1"/>
</dbReference>
<evidence type="ECO:0000259" key="1">
    <source>
        <dbReference type="Pfam" id="PF02698"/>
    </source>
</evidence>
<dbReference type="GO" id="GO:0005886">
    <property type="term" value="C:plasma membrane"/>
    <property type="evidence" value="ECO:0007669"/>
    <property type="project" value="TreeGrafter"/>
</dbReference>
<reference evidence="2" key="1">
    <citation type="journal article" date="2014" name="Int. J. Syst. Evol. Microbiol.">
        <title>Complete genome sequence of Corynebacterium casei LMG S-19264T (=DSM 44701T), isolated from a smear-ripened cheese.</title>
        <authorList>
            <consortium name="US DOE Joint Genome Institute (JGI-PGF)"/>
            <person name="Walter F."/>
            <person name="Albersmeier A."/>
            <person name="Kalinowski J."/>
            <person name="Ruckert C."/>
        </authorList>
    </citation>
    <scope>NUCLEOTIDE SEQUENCE</scope>
    <source>
        <strain evidence="2">CGMCC 1.15448</strain>
    </source>
</reference>
<proteinExistence type="predicted"/>
<dbReference type="Pfam" id="PF02698">
    <property type="entry name" value="DUF218"/>
    <property type="match status" value="1"/>
</dbReference>
<gene>
    <name evidence="2" type="ORF">GCM10011511_00250</name>
</gene>
<feature type="domain" description="DUF218" evidence="1">
    <location>
        <begin position="40"/>
        <end position="170"/>
    </location>
</feature>
<dbReference type="EMBL" id="BMJC01000001">
    <property type="protein sequence ID" value="GGA81237.1"/>
    <property type="molecule type" value="Genomic_DNA"/>
</dbReference>
<dbReference type="GO" id="GO:0043164">
    <property type="term" value="P:Gram-negative-bacterium-type cell wall biogenesis"/>
    <property type="evidence" value="ECO:0007669"/>
    <property type="project" value="TreeGrafter"/>
</dbReference>
<sequence>MIKRRNRWWRPLLVVVLLWMLIHCTYACIDGLHQYKGKADIAIVLGNRVYKDSTLSPVLQGRVERALELYREGQVTWLMVSGGLGKKDKMGGVPEGMAMKLYLVARGVPADRIVADDKGENTYLTAKDFLPVADSLHIHSAIVVSSFYHITRTKYIFRHLGFRDIHSAASETFYWHDLLDLPRDVVAFYKYLLVY</sequence>
<name>A0A8J2U644_9BACT</name>
<dbReference type="InterPro" id="IPR003848">
    <property type="entry name" value="DUF218"/>
</dbReference>